<evidence type="ECO:0000313" key="2">
    <source>
        <dbReference type="Proteomes" id="UP001062846"/>
    </source>
</evidence>
<dbReference type="Proteomes" id="UP001062846">
    <property type="component" value="Chromosome 7"/>
</dbReference>
<protein>
    <submittedName>
        <fullName evidence="1">Uncharacterized protein</fullName>
    </submittedName>
</protein>
<keyword evidence="2" id="KW-1185">Reference proteome</keyword>
<sequence length="102" mass="11716">MGEILTQGLTIKAVSGRKIKFWDYIWIGEEPLKTLFPRLYNLSTQKEEMVAEVIGNINFRRILLVGKGSSFRFLQTSLTIYSYLRMGMIVCSGNGAIIRYFL</sequence>
<organism evidence="1 2">
    <name type="scientific">Rhododendron molle</name>
    <name type="common">Chinese azalea</name>
    <name type="synonym">Azalea mollis</name>
    <dbReference type="NCBI Taxonomy" id="49168"/>
    <lineage>
        <taxon>Eukaryota</taxon>
        <taxon>Viridiplantae</taxon>
        <taxon>Streptophyta</taxon>
        <taxon>Embryophyta</taxon>
        <taxon>Tracheophyta</taxon>
        <taxon>Spermatophyta</taxon>
        <taxon>Magnoliopsida</taxon>
        <taxon>eudicotyledons</taxon>
        <taxon>Gunneridae</taxon>
        <taxon>Pentapetalae</taxon>
        <taxon>asterids</taxon>
        <taxon>Ericales</taxon>
        <taxon>Ericaceae</taxon>
        <taxon>Ericoideae</taxon>
        <taxon>Rhodoreae</taxon>
        <taxon>Rhododendron</taxon>
    </lineage>
</organism>
<proteinExistence type="predicted"/>
<evidence type="ECO:0000313" key="1">
    <source>
        <dbReference type="EMBL" id="KAI8546906.1"/>
    </source>
</evidence>
<comment type="caution">
    <text evidence="1">The sequence shown here is derived from an EMBL/GenBank/DDBJ whole genome shotgun (WGS) entry which is preliminary data.</text>
</comment>
<dbReference type="EMBL" id="CM046394">
    <property type="protein sequence ID" value="KAI8546906.1"/>
    <property type="molecule type" value="Genomic_DNA"/>
</dbReference>
<reference evidence="1" key="1">
    <citation type="submission" date="2022-02" db="EMBL/GenBank/DDBJ databases">
        <title>Plant Genome Project.</title>
        <authorList>
            <person name="Zhang R.-G."/>
        </authorList>
    </citation>
    <scope>NUCLEOTIDE SEQUENCE</scope>
    <source>
        <strain evidence="1">AT1</strain>
    </source>
</reference>
<accession>A0ACC0N231</accession>
<gene>
    <name evidence="1" type="ORF">RHMOL_Rhmol07G0155800</name>
</gene>
<name>A0ACC0N231_RHOML</name>